<gene>
    <name evidence="2" type="ORF">P280DRAFT_471535</name>
</gene>
<organism evidence="2 3">
    <name type="scientific">Massarina eburnea CBS 473.64</name>
    <dbReference type="NCBI Taxonomy" id="1395130"/>
    <lineage>
        <taxon>Eukaryota</taxon>
        <taxon>Fungi</taxon>
        <taxon>Dikarya</taxon>
        <taxon>Ascomycota</taxon>
        <taxon>Pezizomycotina</taxon>
        <taxon>Dothideomycetes</taxon>
        <taxon>Pleosporomycetidae</taxon>
        <taxon>Pleosporales</taxon>
        <taxon>Massarineae</taxon>
        <taxon>Massarinaceae</taxon>
        <taxon>Massarina</taxon>
    </lineage>
</organism>
<evidence type="ECO:0000313" key="2">
    <source>
        <dbReference type="EMBL" id="KAF2638447.1"/>
    </source>
</evidence>
<reference evidence="2" key="1">
    <citation type="journal article" date="2020" name="Stud. Mycol.">
        <title>101 Dothideomycetes genomes: a test case for predicting lifestyles and emergence of pathogens.</title>
        <authorList>
            <person name="Haridas S."/>
            <person name="Albert R."/>
            <person name="Binder M."/>
            <person name="Bloem J."/>
            <person name="Labutti K."/>
            <person name="Salamov A."/>
            <person name="Andreopoulos B."/>
            <person name="Baker S."/>
            <person name="Barry K."/>
            <person name="Bills G."/>
            <person name="Bluhm B."/>
            <person name="Cannon C."/>
            <person name="Castanera R."/>
            <person name="Culley D."/>
            <person name="Daum C."/>
            <person name="Ezra D."/>
            <person name="Gonzalez J."/>
            <person name="Henrissat B."/>
            <person name="Kuo A."/>
            <person name="Liang C."/>
            <person name="Lipzen A."/>
            <person name="Lutzoni F."/>
            <person name="Magnuson J."/>
            <person name="Mondo S."/>
            <person name="Nolan M."/>
            <person name="Ohm R."/>
            <person name="Pangilinan J."/>
            <person name="Park H.-J."/>
            <person name="Ramirez L."/>
            <person name="Alfaro M."/>
            <person name="Sun H."/>
            <person name="Tritt A."/>
            <person name="Yoshinaga Y."/>
            <person name="Zwiers L.-H."/>
            <person name="Turgeon B."/>
            <person name="Goodwin S."/>
            <person name="Spatafora J."/>
            <person name="Crous P."/>
            <person name="Grigoriev I."/>
        </authorList>
    </citation>
    <scope>NUCLEOTIDE SEQUENCE</scope>
    <source>
        <strain evidence="2">CBS 473.64</strain>
    </source>
</reference>
<protein>
    <submittedName>
        <fullName evidence="2">Uncharacterized protein</fullName>
    </submittedName>
</protein>
<proteinExistence type="predicted"/>
<dbReference type="Proteomes" id="UP000799753">
    <property type="component" value="Unassembled WGS sequence"/>
</dbReference>
<evidence type="ECO:0000313" key="3">
    <source>
        <dbReference type="Proteomes" id="UP000799753"/>
    </source>
</evidence>
<dbReference type="AlphaFoldDB" id="A0A6A6RTC5"/>
<accession>A0A6A6RTC5</accession>
<dbReference type="EMBL" id="MU006790">
    <property type="protein sequence ID" value="KAF2638447.1"/>
    <property type="molecule type" value="Genomic_DNA"/>
</dbReference>
<evidence type="ECO:0000256" key="1">
    <source>
        <dbReference type="SAM" id="MobiDB-lite"/>
    </source>
</evidence>
<name>A0A6A6RTC5_9PLEO</name>
<dbReference type="OrthoDB" id="3788499at2759"/>
<feature type="region of interest" description="Disordered" evidence="1">
    <location>
        <begin position="1"/>
        <end position="22"/>
    </location>
</feature>
<keyword evidence="3" id="KW-1185">Reference proteome</keyword>
<sequence length="349" mass="39408">MSYQTPKDCTIHEPPTPIPSPPPLIDSFARATDNHYVFTGAETRLGHHLFAHDSSNPGPAPRDWKLRLQANFLPTNGGGGLFSLRNFPEDLVPFFAYKDVAIYMPTADSVIDFFDAVYREWYPTRDRTVFDNGLMACCGAPFFSSTMRVVFEDPGPQPPGLLNHLVDWHVALSQHLHRLIPRFHHLKIAARMLISPGLTQPQLDALPVSRVRVEYKPIIRRTFSECFLWVEKGWIDKGVRLVVLSKDMSNKILSGECEGLTRDMDLEERAIYAAGSGARNEEEEKKVELEDHVNVNDAETTMGHVSVWRGSLEHVMRAVVAGEETRKRGLREYNFVLGEWLGEGVNVGK</sequence>